<keyword evidence="9" id="KW-0472">Membrane</keyword>
<evidence type="ECO:0000313" key="11">
    <source>
        <dbReference type="EMBL" id="MFC4913322.1"/>
    </source>
</evidence>
<dbReference type="PANTHER" id="PTHR24421">
    <property type="entry name" value="NITRATE/NITRITE SENSOR PROTEIN NARX-RELATED"/>
    <property type="match status" value="1"/>
</dbReference>
<comment type="caution">
    <text evidence="11">The sequence shown here is derived from an EMBL/GenBank/DDBJ whole genome shotgun (WGS) entry which is preliminary data.</text>
</comment>
<accession>A0ABV9U9S8</accession>
<dbReference type="InterPro" id="IPR050482">
    <property type="entry name" value="Sensor_HK_TwoCompSys"/>
</dbReference>
<keyword evidence="9" id="KW-1133">Transmembrane helix</keyword>
<evidence type="ECO:0000256" key="4">
    <source>
        <dbReference type="ARBA" id="ARBA00022679"/>
    </source>
</evidence>
<evidence type="ECO:0000256" key="2">
    <source>
        <dbReference type="ARBA" id="ARBA00012438"/>
    </source>
</evidence>
<dbReference type="SUPFAM" id="SSF55874">
    <property type="entry name" value="ATPase domain of HSP90 chaperone/DNA topoisomerase II/histidine kinase"/>
    <property type="match status" value="1"/>
</dbReference>
<keyword evidence="6" id="KW-0418">Kinase</keyword>
<dbReference type="EMBL" id="JBHSIT010000016">
    <property type="protein sequence ID" value="MFC4913322.1"/>
    <property type="molecule type" value="Genomic_DNA"/>
</dbReference>
<keyword evidence="3" id="KW-0597">Phosphoprotein</keyword>
<dbReference type="RefSeq" id="WP_378264131.1">
    <property type="nucleotide sequence ID" value="NZ_JBHSIT010000016.1"/>
</dbReference>
<sequence length="421" mass="45277">MKWNPFGRRFWAPALYLVAGGALSVVGVYYALYAGLAALVLSLTRVGAPASAAVLHGAVWMAEARRALASRLLAEDVPWPTRGKRRDLRGWVREQHGPLGYRAFGYLIASVPSGLLGLLSVLVTWAYGTLLLLYPLLWRLRWNETTETDASGHVRHGFKLAGIWFDTWPRAIALSVVGALLLVAAPAATRAAARLDLRVLRFVFRPGPAERRIRALEESRSYAVEDAVATVRRIERDLHDGAQVRLVSVTIRLAMLKETLPPDAPPEVRELVDAAHEEARAAIGELRELVRGIHPPVLDKGLDAALATLGARSPVRAELATDLPERPSAAIESMAYFCAAELVANAAKHADASRLKIEAELAGGRLVLRVTDDGRGGAEVRPGGGLAGLADRVATVDGELTVHSPPGGPTTVTVTLPLRTP</sequence>
<keyword evidence="5" id="KW-0547">Nucleotide-binding</keyword>
<dbReference type="Pfam" id="PF07730">
    <property type="entry name" value="HisKA_3"/>
    <property type="match status" value="1"/>
</dbReference>
<dbReference type="Pfam" id="PF02518">
    <property type="entry name" value="HATPase_c"/>
    <property type="match status" value="1"/>
</dbReference>
<dbReference type="SMART" id="SM00387">
    <property type="entry name" value="HATPase_c"/>
    <property type="match status" value="1"/>
</dbReference>
<dbReference type="Gene3D" id="1.20.5.1930">
    <property type="match status" value="1"/>
</dbReference>
<evidence type="ECO:0000256" key="9">
    <source>
        <dbReference type="SAM" id="Phobius"/>
    </source>
</evidence>
<feature type="transmembrane region" description="Helical" evidence="9">
    <location>
        <begin position="168"/>
        <end position="188"/>
    </location>
</feature>
<keyword evidence="7" id="KW-0067">ATP-binding</keyword>
<keyword evidence="12" id="KW-1185">Reference proteome</keyword>
<dbReference type="EC" id="2.7.13.3" evidence="2"/>
<keyword evidence="9" id="KW-0812">Transmembrane</keyword>
<reference evidence="12" key="1">
    <citation type="journal article" date="2019" name="Int. J. Syst. Evol. Microbiol.">
        <title>The Global Catalogue of Microorganisms (GCM) 10K type strain sequencing project: providing services to taxonomists for standard genome sequencing and annotation.</title>
        <authorList>
            <consortium name="The Broad Institute Genomics Platform"/>
            <consortium name="The Broad Institute Genome Sequencing Center for Infectious Disease"/>
            <person name="Wu L."/>
            <person name="Ma J."/>
        </authorList>
    </citation>
    <scope>NUCLEOTIDE SEQUENCE [LARGE SCALE GENOMIC DNA]</scope>
    <source>
        <strain evidence="12">KLKA75</strain>
    </source>
</reference>
<proteinExistence type="predicted"/>
<dbReference type="PANTHER" id="PTHR24421:SF10">
    <property type="entry name" value="NITRATE_NITRITE SENSOR PROTEIN NARQ"/>
    <property type="match status" value="1"/>
</dbReference>
<evidence type="ECO:0000256" key="5">
    <source>
        <dbReference type="ARBA" id="ARBA00022741"/>
    </source>
</evidence>
<evidence type="ECO:0000256" key="8">
    <source>
        <dbReference type="ARBA" id="ARBA00023012"/>
    </source>
</evidence>
<evidence type="ECO:0000256" key="1">
    <source>
        <dbReference type="ARBA" id="ARBA00000085"/>
    </source>
</evidence>
<evidence type="ECO:0000259" key="10">
    <source>
        <dbReference type="SMART" id="SM00387"/>
    </source>
</evidence>
<keyword evidence="4" id="KW-0808">Transferase</keyword>
<comment type="catalytic activity">
    <reaction evidence="1">
        <text>ATP + protein L-histidine = ADP + protein N-phospho-L-histidine.</text>
        <dbReference type="EC" id="2.7.13.3"/>
    </reaction>
</comment>
<evidence type="ECO:0000256" key="6">
    <source>
        <dbReference type="ARBA" id="ARBA00022777"/>
    </source>
</evidence>
<dbReference type="Gene3D" id="3.30.565.10">
    <property type="entry name" value="Histidine kinase-like ATPase, C-terminal domain"/>
    <property type="match status" value="1"/>
</dbReference>
<feature type="transmembrane region" description="Helical" evidence="9">
    <location>
        <begin position="103"/>
        <end position="127"/>
    </location>
</feature>
<dbReference type="InterPro" id="IPR025828">
    <property type="entry name" value="Put_sensor_dom"/>
</dbReference>
<dbReference type="CDD" id="cd16917">
    <property type="entry name" value="HATPase_UhpB-NarQ-NarX-like"/>
    <property type="match status" value="1"/>
</dbReference>
<organism evidence="11 12">
    <name type="scientific">Actinomadura gamaensis</name>
    <dbReference type="NCBI Taxonomy" id="1763541"/>
    <lineage>
        <taxon>Bacteria</taxon>
        <taxon>Bacillati</taxon>
        <taxon>Actinomycetota</taxon>
        <taxon>Actinomycetes</taxon>
        <taxon>Streptosporangiales</taxon>
        <taxon>Thermomonosporaceae</taxon>
        <taxon>Actinomadura</taxon>
    </lineage>
</organism>
<gene>
    <name evidence="11" type="ORF">ACFPCY_38905</name>
</gene>
<feature type="domain" description="Histidine kinase/HSP90-like ATPase" evidence="10">
    <location>
        <begin position="330"/>
        <end position="420"/>
    </location>
</feature>
<protein>
    <recommendedName>
        <fullName evidence="2">histidine kinase</fullName>
        <ecNumber evidence="2">2.7.13.3</ecNumber>
    </recommendedName>
</protein>
<dbReference type="Proteomes" id="UP001595872">
    <property type="component" value="Unassembled WGS sequence"/>
</dbReference>
<evidence type="ECO:0000313" key="12">
    <source>
        <dbReference type="Proteomes" id="UP001595872"/>
    </source>
</evidence>
<keyword evidence="8" id="KW-0902">Two-component regulatory system</keyword>
<dbReference type="InterPro" id="IPR036890">
    <property type="entry name" value="HATPase_C_sf"/>
</dbReference>
<feature type="transmembrane region" description="Helical" evidence="9">
    <location>
        <begin position="12"/>
        <end position="32"/>
    </location>
</feature>
<dbReference type="InterPro" id="IPR003594">
    <property type="entry name" value="HATPase_dom"/>
</dbReference>
<dbReference type="InterPro" id="IPR011712">
    <property type="entry name" value="Sig_transdc_His_kin_sub3_dim/P"/>
</dbReference>
<evidence type="ECO:0000256" key="7">
    <source>
        <dbReference type="ARBA" id="ARBA00022840"/>
    </source>
</evidence>
<evidence type="ECO:0000256" key="3">
    <source>
        <dbReference type="ARBA" id="ARBA00022553"/>
    </source>
</evidence>
<name>A0ABV9U9S8_9ACTN</name>
<feature type="transmembrane region" description="Helical" evidence="9">
    <location>
        <begin position="38"/>
        <end position="62"/>
    </location>
</feature>
<dbReference type="Pfam" id="PF13796">
    <property type="entry name" value="Sensor"/>
    <property type="match status" value="1"/>
</dbReference>